<feature type="region of interest" description="Disordered" evidence="1">
    <location>
        <begin position="1"/>
        <end position="26"/>
    </location>
</feature>
<dbReference type="Proteomes" id="UP000624183">
    <property type="component" value="Unassembled WGS sequence"/>
</dbReference>
<reference evidence="4" key="1">
    <citation type="journal article" date="2019" name="Int. J. Syst. Evol. Microbiol.">
        <title>The Global Catalogue of Microorganisms (GCM) 10K type strain sequencing project: providing services to taxonomists for standard genome sequencing and annotation.</title>
        <authorList>
            <consortium name="The Broad Institute Genomics Platform"/>
            <consortium name="The Broad Institute Genome Sequencing Center for Infectious Disease"/>
            <person name="Wu L."/>
            <person name="Ma J."/>
        </authorList>
    </citation>
    <scope>NUCLEOTIDE SEQUENCE [LARGE SCALE GENOMIC DNA]</scope>
    <source>
        <strain evidence="4">JCM 4602</strain>
    </source>
</reference>
<evidence type="ECO:0000256" key="2">
    <source>
        <dbReference type="SAM" id="Phobius"/>
    </source>
</evidence>
<comment type="caution">
    <text evidence="3">The sequence shown here is derived from an EMBL/GenBank/DDBJ whole genome shotgun (WGS) entry which is preliminary data.</text>
</comment>
<proteinExistence type="predicted"/>
<protein>
    <submittedName>
        <fullName evidence="3">Uncharacterized protein</fullName>
    </submittedName>
</protein>
<accession>A0ABQ3C958</accession>
<evidence type="ECO:0000313" key="3">
    <source>
        <dbReference type="EMBL" id="GGZ66145.1"/>
    </source>
</evidence>
<organism evidence="3 4">
    <name type="scientific">Streptomyces rubiginosohelvolus</name>
    <dbReference type="NCBI Taxonomy" id="67362"/>
    <lineage>
        <taxon>Bacteria</taxon>
        <taxon>Bacillati</taxon>
        <taxon>Actinomycetota</taxon>
        <taxon>Actinomycetes</taxon>
        <taxon>Kitasatosporales</taxon>
        <taxon>Streptomycetaceae</taxon>
        <taxon>Streptomyces</taxon>
    </lineage>
</organism>
<keyword evidence="4" id="KW-1185">Reference proteome</keyword>
<name>A0ABQ3C958_9ACTN</name>
<evidence type="ECO:0000313" key="4">
    <source>
        <dbReference type="Proteomes" id="UP000624183"/>
    </source>
</evidence>
<evidence type="ECO:0000256" key="1">
    <source>
        <dbReference type="SAM" id="MobiDB-lite"/>
    </source>
</evidence>
<sequence length="85" mass="9291">MRWGPSGPVPGRSSARAKFTGANARPPAAVAARRPRRFTVVFIAVFTAVFMAVTVSDFADIRLTLALRTDDVQKDDETRRRNGTA</sequence>
<keyword evidence="2" id="KW-0812">Transmembrane</keyword>
<keyword evidence="2" id="KW-0472">Membrane</keyword>
<keyword evidence="2" id="KW-1133">Transmembrane helix</keyword>
<gene>
    <name evidence="3" type="ORF">GCM10010328_46350</name>
</gene>
<dbReference type="EMBL" id="BMUW01000009">
    <property type="protein sequence ID" value="GGZ66145.1"/>
    <property type="molecule type" value="Genomic_DNA"/>
</dbReference>
<feature type="transmembrane region" description="Helical" evidence="2">
    <location>
        <begin position="38"/>
        <end position="59"/>
    </location>
</feature>